<dbReference type="InterPro" id="IPR015798">
    <property type="entry name" value="Cu_amine_oxidase_C"/>
</dbReference>
<comment type="caution">
    <text evidence="4">The sequence shown here is derived from an EMBL/GenBank/DDBJ whole genome shotgun (WGS) entry which is preliminary data.</text>
</comment>
<dbReference type="EMBL" id="SDMP01000016">
    <property type="protein sequence ID" value="RYR05494.1"/>
    <property type="molecule type" value="Genomic_DNA"/>
</dbReference>
<feature type="region of interest" description="Disordered" evidence="1">
    <location>
        <begin position="1"/>
        <end position="60"/>
    </location>
</feature>
<dbReference type="Gene3D" id="2.70.98.20">
    <property type="entry name" value="Copper amine oxidase, catalytic domain"/>
    <property type="match status" value="1"/>
</dbReference>
<dbReference type="PANTHER" id="PTHR43272">
    <property type="entry name" value="LONG-CHAIN-FATTY-ACID--COA LIGASE"/>
    <property type="match status" value="1"/>
</dbReference>
<dbReference type="SUPFAM" id="SSF56801">
    <property type="entry name" value="Acetyl-CoA synthetase-like"/>
    <property type="match status" value="1"/>
</dbReference>
<sequence>MPAFITRRVETRDRVTVTERGKEHISRASSSPTTEKTRRPLSESRASSSSPPLPSPLPRHPLHVVGYSLTVKELKGRCKTTTTAGKYKWQTYKEVYEVIQKVGSSIHSCGYGQGMKCGIYGANCPGWIISMEACNAHGLYYVPLYDTLGAGAVEFIICHAEISIAFVEEKKIPELLKTFPNASKFLKTLVSFEKFTPEQKQQVENFGVKSYSWDEFLQVVVNRTGQLTGYKLVPGSNCLPLARPEAKFLRRAAFLKPNLWVSPYAHNEMHPRGEFPNQNPRVEEGLVTWVQPLQKKIKMHLSQVILGNDSKEESTSNLTGDVKFVADTNWRPYLATRRNTILTGPPNIIHHFLDEYE</sequence>
<dbReference type="GO" id="GO:0009308">
    <property type="term" value="P:amine metabolic process"/>
    <property type="evidence" value="ECO:0007669"/>
    <property type="project" value="InterPro"/>
</dbReference>
<evidence type="ECO:0000313" key="4">
    <source>
        <dbReference type="EMBL" id="RYR05494.1"/>
    </source>
</evidence>
<reference evidence="4 5" key="1">
    <citation type="submission" date="2019-01" db="EMBL/GenBank/DDBJ databases">
        <title>Sequencing of cultivated peanut Arachis hypogaea provides insights into genome evolution and oil improvement.</title>
        <authorList>
            <person name="Chen X."/>
        </authorList>
    </citation>
    <scope>NUCLEOTIDE SEQUENCE [LARGE SCALE GENOMIC DNA]</scope>
    <source>
        <strain evidence="5">cv. Fuhuasheng</strain>
        <tissue evidence="4">Leaves</tissue>
    </source>
</reference>
<dbReference type="Proteomes" id="UP000289738">
    <property type="component" value="Chromosome B06"/>
</dbReference>
<evidence type="ECO:0000259" key="3">
    <source>
        <dbReference type="Pfam" id="PF01179"/>
    </source>
</evidence>
<evidence type="ECO:0000313" key="5">
    <source>
        <dbReference type="Proteomes" id="UP000289738"/>
    </source>
</evidence>
<dbReference type="GO" id="GO:0008131">
    <property type="term" value="F:primary methylamine oxidase activity"/>
    <property type="evidence" value="ECO:0007669"/>
    <property type="project" value="InterPro"/>
</dbReference>
<name>A0A444YUB7_ARAHY</name>
<dbReference type="GO" id="GO:0048038">
    <property type="term" value="F:quinone binding"/>
    <property type="evidence" value="ECO:0007669"/>
    <property type="project" value="InterPro"/>
</dbReference>
<dbReference type="InterPro" id="IPR000873">
    <property type="entry name" value="AMP-dep_synth/lig_dom"/>
</dbReference>
<dbReference type="InterPro" id="IPR036460">
    <property type="entry name" value="Cu_amine_oxidase_C_sf"/>
</dbReference>
<dbReference type="PANTHER" id="PTHR43272:SF3">
    <property type="entry name" value="LONG CHAIN ACYL-COA SYNTHETASE 4"/>
    <property type="match status" value="1"/>
</dbReference>
<dbReference type="AlphaFoldDB" id="A0A444YUB7"/>
<feature type="compositionally biased region" description="Basic and acidic residues" evidence="1">
    <location>
        <begin position="7"/>
        <end position="26"/>
    </location>
</feature>
<dbReference type="GO" id="GO:0005507">
    <property type="term" value="F:copper ion binding"/>
    <property type="evidence" value="ECO:0007669"/>
    <property type="project" value="InterPro"/>
</dbReference>
<feature type="domain" description="AMP-dependent synthetase/ligase" evidence="2">
    <location>
        <begin position="82"/>
        <end position="200"/>
    </location>
</feature>
<gene>
    <name evidence="4" type="ORF">Ahy_B06g085355</name>
</gene>
<evidence type="ECO:0000259" key="2">
    <source>
        <dbReference type="Pfam" id="PF00501"/>
    </source>
</evidence>
<keyword evidence="5" id="KW-1185">Reference proteome</keyword>
<accession>A0A444YUB7</accession>
<dbReference type="GO" id="GO:0004467">
    <property type="term" value="F:long-chain fatty acid-CoA ligase activity"/>
    <property type="evidence" value="ECO:0007669"/>
    <property type="project" value="TreeGrafter"/>
</dbReference>
<dbReference type="Pfam" id="PF00501">
    <property type="entry name" value="AMP-binding"/>
    <property type="match status" value="1"/>
</dbReference>
<dbReference type="Pfam" id="PF01179">
    <property type="entry name" value="Cu_amine_oxid"/>
    <property type="match status" value="1"/>
</dbReference>
<dbReference type="GO" id="GO:0005783">
    <property type="term" value="C:endoplasmic reticulum"/>
    <property type="evidence" value="ECO:0007669"/>
    <property type="project" value="TreeGrafter"/>
</dbReference>
<dbReference type="SUPFAM" id="SSF49998">
    <property type="entry name" value="Amine oxidase catalytic domain"/>
    <property type="match status" value="1"/>
</dbReference>
<proteinExistence type="predicted"/>
<dbReference type="GO" id="GO:0016020">
    <property type="term" value="C:membrane"/>
    <property type="evidence" value="ECO:0007669"/>
    <property type="project" value="TreeGrafter"/>
</dbReference>
<evidence type="ECO:0008006" key="6">
    <source>
        <dbReference type="Google" id="ProtNLM"/>
    </source>
</evidence>
<protein>
    <recommendedName>
        <fullName evidence="6">AMP-dependent synthetase/ligase domain-containing protein</fullName>
    </recommendedName>
</protein>
<organism evidence="4 5">
    <name type="scientific">Arachis hypogaea</name>
    <name type="common">Peanut</name>
    <dbReference type="NCBI Taxonomy" id="3818"/>
    <lineage>
        <taxon>Eukaryota</taxon>
        <taxon>Viridiplantae</taxon>
        <taxon>Streptophyta</taxon>
        <taxon>Embryophyta</taxon>
        <taxon>Tracheophyta</taxon>
        <taxon>Spermatophyta</taxon>
        <taxon>Magnoliopsida</taxon>
        <taxon>eudicotyledons</taxon>
        <taxon>Gunneridae</taxon>
        <taxon>Pentapetalae</taxon>
        <taxon>rosids</taxon>
        <taxon>fabids</taxon>
        <taxon>Fabales</taxon>
        <taxon>Fabaceae</taxon>
        <taxon>Papilionoideae</taxon>
        <taxon>50 kb inversion clade</taxon>
        <taxon>dalbergioids sensu lato</taxon>
        <taxon>Dalbergieae</taxon>
        <taxon>Pterocarpus clade</taxon>
        <taxon>Arachis</taxon>
    </lineage>
</organism>
<feature type="domain" description="Copper amine oxidase catalytic" evidence="3">
    <location>
        <begin position="209"/>
        <end position="291"/>
    </location>
</feature>
<evidence type="ECO:0000256" key="1">
    <source>
        <dbReference type="SAM" id="MobiDB-lite"/>
    </source>
</evidence>